<proteinExistence type="predicted"/>
<dbReference type="Proteomes" id="UP000319671">
    <property type="component" value="Unassembled WGS sequence"/>
</dbReference>
<evidence type="ECO:0000313" key="2">
    <source>
        <dbReference type="Proteomes" id="UP000319671"/>
    </source>
</evidence>
<dbReference type="AlphaFoldDB" id="A0A561CRD0"/>
<organism evidence="1 2">
    <name type="scientific">Neobacillus bataviensis</name>
    <dbReference type="NCBI Taxonomy" id="220685"/>
    <lineage>
        <taxon>Bacteria</taxon>
        <taxon>Bacillati</taxon>
        <taxon>Bacillota</taxon>
        <taxon>Bacilli</taxon>
        <taxon>Bacillales</taxon>
        <taxon>Bacillaceae</taxon>
        <taxon>Neobacillus</taxon>
    </lineage>
</organism>
<reference evidence="1 2" key="1">
    <citation type="submission" date="2019-06" db="EMBL/GenBank/DDBJ databases">
        <title>Sorghum-associated microbial communities from plants grown in Nebraska, USA.</title>
        <authorList>
            <person name="Schachtman D."/>
        </authorList>
    </citation>
    <scope>NUCLEOTIDE SEQUENCE [LARGE SCALE GENOMIC DNA]</scope>
    <source>
        <strain evidence="1 2">2482</strain>
    </source>
</reference>
<sequence>MDKKNKYLDQHNKDCECEFCKKRANIEMNKEEERKEIVEMIKRL</sequence>
<comment type="caution">
    <text evidence="1">The sequence shown here is derived from an EMBL/GenBank/DDBJ whole genome shotgun (WGS) entry which is preliminary data.</text>
</comment>
<keyword evidence="2" id="KW-1185">Reference proteome</keyword>
<name>A0A561CRD0_9BACI</name>
<evidence type="ECO:0000313" key="1">
    <source>
        <dbReference type="EMBL" id="TWD93378.1"/>
    </source>
</evidence>
<protein>
    <submittedName>
        <fullName evidence="1">Uncharacterized protein</fullName>
    </submittedName>
</protein>
<accession>A0A561CRD0</accession>
<dbReference type="EMBL" id="VIVN01000015">
    <property type="protein sequence ID" value="TWD93378.1"/>
    <property type="molecule type" value="Genomic_DNA"/>
</dbReference>
<dbReference type="RefSeq" id="WP_261380771.1">
    <property type="nucleotide sequence ID" value="NZ_VIVN01000015.1"/>
</dbReference>
<gene>
    <name evidence="1" type="ORF">FB550_11515</name>
</gene>